<dbReference type="AlphaFoldDB" id="A0A8K0HP98"/>
<protein>
    <submittedName>
        <fullName evidence="3">Uncharacterized protein</fullName>
    </submittedName>
</protein>
<keyword evidence="1" id="KW-0433">Leucine-rich repeat</keyword>
<evidence type="ECO:0000256" key="1">
    <source>
        <dbReference type="ARBA" id="ARBA00022614"/>
    </source>
</evidence>
<dbReference type="InterPro" id="IPR032675">
    <property type="entry name" value="LRR_dom_sf"/>
</dbReference>
<dbReference type="InterPro" id="IPR003591">
    <property type="entry name" value="Leu-rich_rpt_typical-subtyp"/>
</dbReference>
<dbReference type="SUPFAM" id="SSF52058">
    <property type="entry name" value="L domain-like"/>
    <property type="match status" value="1"/>
</dbReference>
<organism evidence="3 4">
    <name type="scientific">Rhamnella rubrinervis</name>
    <dbReference type="NCBI Taxonomy" id="2594499"/>
    <lineage>
        <taxon>Eukaryota</taxon>
        <taxon>Viridiplantae</taxon>
        <taxon>Streptophyta</taxon>
        <taxon>Embryophyta</taxon>
        <taxon>Tracheophyta</taxon>
        <taxon>Spermatophyta</taxon>
        <taxon>Magnoliopsida</taxon>
        <taxon>eudicotyledons</taxon>
        <taxon>Gunneridae</taxon>
        <taxon>Pentapetalae</taxon>
        <taxon>rosids</taxon>
        <taxon>fabids</taxon>
        <taxon>Rosales</taxon>
        <taxon>Rhamnaceae</taxon>
        <taxon>rhamnoid group</taxon>
        <taxon>Rhamneae</taxon>
        <taxon>Rhamnella</taxon>
    </lineage>
</organism>
<sequence length="167" mass="18150">MGGLESLKFLNLSYCSSLGYLPEDLECLNNLEELDATGTGLRNTIPSVGDLKALHGWINIWNTIAGNGLSSAGLSCLEILNLGGCGLRDGAFPGDFECLVSLEYLDLSWNEFSCLPARFNQLSKLKHLDLSHYPNLTSLGPELPDSLESINVNDPEELHTVLDPLSQ</sequence>
<keyword evidence="2" id="KW-0677">Repeat</keyword>
<dbReference type="PANTHER" id="PTHR47186:SF3">
    <property type="entry name" value="OS09G0267800 PROTEIN"/>
    <property type="match status" value="1"/>
</dbReference>
<evidence type="ECO:0000313" key="3">
    <source>
        <dbReference type="EMBL" id="KAF3456161.1"/>
    </source>
</evidence>
<dbReference type="InterPro" id="IPR001611">
    <property type="entry name" value="Leu-rich_rpt"/>
</dbReference>
<name>A0A8K0HP98_9ROSA</name>
<dbReference type="Pfam" id="PF00560">
    <property type="entry name" value="LRR_1"/>
    <property type="match status" value="2"/>
</dbReference>
<accession>A0A8K0HP98</accession>
<dbReference type="OrthoDB" id="844656at2759"/>
<reference evidence="3" key="1">
    <citation type="submission" date="2020-03" db="EMBL/GenBank/DDBJ databases">
        <title>A high-quality chromosome-level genome assembly of a woody plant with both climbing and erect habits, Rhamnella rubrinervis.</title>
        <authorList>
            <person name="Lu Z."/>
            <person name="Yang Y."/>
            <person name="Zhu X."/>
            <person name="Sun Y."/>
        </authorList>
    </citation>
    <scope>NUCLEOTIDE SEQUENCE</scope>
    <source>
        <strain evidence="3">BYM</strain>
        <tissue evidence="3">Leaf</tissue>
    </source>
</reference>
<dbReference type="SMART" id="SM00369">
    <property type="entry name" value="LRR_TYP"/>
    <property type="match status" value="2"/>
</dbReference>
<gene>
    <name evidence="3" type="ORF">FNV43_RR00811</name>
</gene>
<evidence type="ECO:0000313" key="4">
    <source>
        <dbReference type="Proteomes" id="UP000796880"/>
    </source>
</evidence>
<proteinExistence type="predicted"/>
<dbReference type="PANTHER" id="PTHR47186">
    <property type="entry name" value="LEUCINE-RICH REPEAT-CONTAINING PROTEIN 57"/>
    <property type="match status" value="1"/>
</dbReference>
<dbReference type="Proteomes" id="UP000796880">
    <property type="component" value="Unassembled WGS sequence"/>
</dbReference>
<dbReference type="EMBL" id="VOIH02000001">
    <property type="protein sequence ID" value="KAF3456161.1"/>
    <property type="molecule type" value="Genomic_DNA"/>
</dbReference>
<evidence type="ECO:0000256" key="2">
    <source>
        <dbReference type="ARBA" id="ARBA00022737"/>
    </source>
</evidence>
<comment type="caution">
    <text evidence="3">The sequence shown here is derived from an EMBL/GenBank/DDBJ whole genome shotgun (WGS) entry which is preliminary data.</text>
</comment>
<dbReference type="Gene3D" id="3.80.10.10">
    <property type="entry name" value="Ribonuclease Inhibitor"/>
    <property type="match status" value="1"/>
</dbReference>
<keyword evidence="4" id="KW-1185">Reference proteome</keyword>